<dbReference type="Pfam" id="PF01381">
    <property type="entry name" value="HTH_3"/>
    <property type="match status" value="1"/>
</dbReference>
<accession>A0A9D2LWP1</accession>
<dbReference type="InterPro" id="IPR050807">
    <property type="entry name" value="TransReg_Diox_bact_type"/>
</dbReference>
<evidence type="ECO:0000256" key="1">
    <source>
        <dbReference type="ARBA" id="ARBA00023125"/>
    </source>
</evidence>
<proteinExistence type="predicted"/>
<reference evidence="3" key="2">
    <citation type="submission" date="2021-04" db="EMBL/GenBank/DDBJ databases">
        <authorList>
            <person name="Gilroy R."/>
        </authorList>
    </citation>
    <scope>NUCLEOTIDE SEQUENCE</scope>
    <source>
        <strain evidence="3">ChiBcolR8-3208</strain>
    </source>
</reference>
<gene>
    <name evidence="3" type="ORF">H9942_03055</name>
</gene>
<dbReference type="EMBL" id="DWXZ01000054">
    <property type="protein sequence ID" value="HJB37031.1"/>
    <property type="molecule type" value="Genomic_DNA"/>
</dbReference>
<dbReference type="InterPro" id="IPR001387">
    <property type="entry name" value="Cro/C1-type_HTH"/>
</dbReference>
<dbReference type="GO" id="GO:0003677">
    <property type="term" value="F:DNA binding"/>
    <property type="evidence" value="ECO:0007669"/>
    <property type="project" value="UniProtKB-KW"/>
</dbReference>
<dbReference type="SUPFAM" id="SSF47413">
    <property type="entry name" value="lambda repressor-like DNA-binding domains"/>
    <property type="match status" value="1"/>
</dbReference>
<name>A0A9D2LWP1_9FIRM</name>
<protein>
    <submittedName>
        <fullName evidence="3">Helix-turn-helix domain-containing protein</fullName>
    </submittedName>
</protein>
<reference evidence="3" key="1">
    <citation type="journal article" date="2021" name="PeerJ">
        <title>Extensive microbial diversity within the chicken gut microbiome revealed by metagenomics and culture.</title>
        <authorList>
            <person name="Gilroy R."/>
            <person name="Ravi A."/>
            <person name="Getino M."/>
            <person name="Pursley I."/>
            <person name="Horton D.L."/>
            <person name="Alikhan N.F."/>
            <person name="Baker D."/>
            <person name="Gharbi K."/>
            <person name="Hall N."/>
            <person name="Watson M."/>
            <person name="Adriaenssens E.M."/>
            <person name="Foster-Nyarko E."/>
            <person name="Jarju S."/>
            <person name="Secka A."/>
            <person name="Antonio M."/>
            <person name="Oren A."/>
            <person name="Chaudhuri R.R."/>
            <person name="La Ragione R."/>
            <person name="Hildebrand F."/>
            <person name="Pallen M.J."/>
        </authorList>
    </citation>
    <scope>NUCLEOTIDE SEQUENCE</scope>
    <source>
        <strain evidence="3">ChiBcolR8-3208</strain>
    </source>
</reference>
<evidence type="ECO:0000313" key="4">
    <source>
        <dbReference type="Proteomes" id="UP000824214"/>
    </source>
</evidence>
<dbReference type="GO" id="GO:0005829">
    <property type="term" value="C:cytosol"/>
    <property type="evidence" value="ECO:0007669"/>
    <property type="project" value="TreeGrafter"/>
</dbReference>
<dbReference type="PROSITE" id="PS50943">
    <property type="entry name" value="HTH_CROC1"/>
    <property type="match status" value="1"/>
</dbReference>
<dbReference type="PANTHER" id="PTHR46797:SF1">
    <property type="entry name" value="METHYLPHOSPHONATE SYNTHASE"/>
    <property type="match status" value="1"/>
</dbReference>
<dbReference type="SMART" id="SM00530">
    <property type="entry name" value="HTH_XRE"/>
    <property type="match status" value="1"/>
</dbReference>
<evidence type="ECO:0000313" key="3">
    <source>
        <dbReference type="EMBL" id="HJB37031.1"/>
    </source>
</evidence>
<dbReference type="CDD" id="cd00093">
    <property type="entry name" value="HTH_XRE"/>
    <property type="match status" value="1"/>
</dbReference>
<sequence length="111" mass="12690">MKETCSFAKEMGKRVAQRRKELGLTQEKAAERCGLSQQFFASIETGGKNVRGESLLKLAMGLDISADYLLTGRVTDLELDQLLQRLRQLPGEEYRHMLTVIKEYLWALGRR</sequence>
<dbReference type="Gene3D" id="1.10.260.40">
    <property type="entry name" value="lambda repressor-like DNA-binding domains"/>
    <property type="match status" value="1"/>
</dbReference>
<dbReference type="Proteomes" id="UP000824214">
    <property type="component" value="Unassembled WGS sequence"/>
</dbReference>
<dbReference type="AlphaFoldDB" id="A0A9D2LWP1"/>
<comment type="caution">
    <text evidence="3">The sequence shown here is derived from an EMBL/GenBank/DDBJ whole genome shotgun (WGS) entry which is preliminary data.</text>
</comment>
<dbReference type="PANTHER" id="PTHR46797">
    <property type="entry name" value="HTH-TYPE TRANSCRIPTIONAL REGULATOR"/>
    <property type="match status" value="1"/>
</dbReference>
<organism evidence="3 4">
    <name type="scientific">Candidatus Acutalibacter ornithocaccae</name>
    <dbReference type="NCBI Taxonomy" id="2838416"/>
    <lineage>
        <taxon>Bacteria</taxon>
        <taxon>Bacillati</taxon>
        <taxon>Bacillota</taxon>
        <taxon>Clostridia</taxon>
        <taxon>Eubacteriales</taxon>
        <taxon>Acutalibacteraceae</taxon>
        <taxon>Acutalibacter</taxon>
    </lineage>
</organism>
<evidence type="ECO:0000259" key="2">
    <source>
        <dbReference type="PROSITE" id="PS50943"/>
    </source>
</evidence>
<keyword evidence="1" id="KW-0238">DNA-binding</keyword>
<feature type="domain" description="HTH cro/C1-type" evidence="2">
    <location>
        <begin position="15"/>
        <end position="69"/>
    </location>
</feature>
<dbReference type="GO" id="GO:0003700">
    <property type="term" value="F:DNA-binding transcription factor activity"/>
    <property type="evidence" value="ECO:0007669"/>
    <property type="project" value="TreeGrafter"/>
</dbReference>
<dbReference type="InterPro" id="IPR010982">
    <property type="entry name" value="Lambda_DNA-bd_dom_sf"/>
</dbReference>